<dbReference type="SUPFAM" id="SSF54292">
    <property type="entry name" value="2Fe-2S ferredoxin-like"/>
    <property type="match status" value="1"/>
</dbReference>
<accession>A0A6J7A180</accession>
<dbReference type="InterPro" id="IPR008333">
    <property type="entry name" value="Cbr1-like_FAD-bd_dom"/>
</dbReference>
<dbReference type="InterPro" id="IPR006058">
    <property type="entry name" value="2Fe2S_fd_BS"/>
</dbReference>
<proteinExistence type="predicted"/>
<dbReference type="PROSITE" id="PS00197">
    <property type="entry name" value="2FE2S_FER_1"/>
    <property type="match status" value="1"/>
</dbReference>
<dbReference type="Gene3D" id="2.40.30.10">
    <property type="entry name" value="Translation factors"/>
    <property type="match status" value="1"/>
</dbReference>
<dbReference type="GO" id="GO:0051537">
    <property type="term" value="F:2 iron, 2 sulfur cluster binding"/>
    <property type="evidence" value="ECO:0007669"/>
    <property type="project" value="InterPro"/>
</dbReference>
<evidence type="ECO:0000313" key="3">
    <source>
        <dbReference type="EMBL" id="CAB4826230.1"/>
    </source>
</evidence>
<dbReference type="PROSITE" id="PS51085">
    <property type="entry name" value="2FE2S_FER_2"/>
    <property type="match status" value="1"/>
</dbReference>
<dbReference type="PANTHER" id="PTHR47354:SF5">
    <property type="entry name" value="PROTEIN RFBI"/>
    <property type="match status" value="1"/>
</dbReference>
<dbReference type="InterPro" id="IPR001433">
    <property type="entry name" value="OxRdtase_FAD/NAD-bd"/>
</dbReference>
<dbReference type="InterPro" id="IPR036010">
    <property type="entry name" value="2Fe-2S_ferredoxin-like_sf"/>
</dbReference>
<evidence type="ECO:0000259" key="1">
    <source>
        <dbReference type="PROSITE" id="PS51085"/>
    </source>
</evidence>
<protein>
    <submittedName>
        <fullName evidence="3">Unannotated protein</fullName>
    </submittedName>
</protein>
<dbReference type="PROSITE" id="PS51384">
    <property type="entry name" value="FAD_FR"/>
    <property type="match status" value="1"/>
</dbReference>
<gene>
    <name evidence="3" type="ORF">UFOPK3204_00517</name>
</gene>
<evidence type="ECO:0000259" key="2">
    <source>
        <dbReference type="PROSITE" id="PS51384"/>
    </source>
</evidence>
<reference evidence="3" key="1">
    <citation type="submission" date="2020-05" db="EMBL/GenBank/DDBJ databases">
        <authorList>
            <person name="Chiriac C."/>
            <person name="Salcher M."/>
            <person name="Ghai R."/>
            <person name="Kavagutti S V."/>
        </authorList>
    </citation>
    <scope>NUCLEOTIDE SEQUENCE</scope>
</reference>
<organism evidence="3">
    <name type="scientific">freshwater metagenome</name>
    <dbReference type="NCBI Taxonomy" id="449393"/>
    <lineage>
        <taxon>unclassified sequences</taxon>
        <taxon>metagenomes</taxon>
        <taxon>ecological metagenomes</taxon>
    </lineage>
</organism>
<dbReference type="Pfam" id="PF00970">
    <property type="entry name" value="FAD_binding_6"/>
    <property type="match status" value="1"/>
</dbReference>
<dbReference type="PANTHER" id="PTHR47354">
    <property type="entry name" value="NADH OXIDOREDUCTASE HCR"/>
    <property type="match status" value="1"/>
</dbReference>
<dbReference type="EMBL" id="CAFABK010000015">
    <property type="protein sequence ID" value="CAB4826230.1"/>
    <property type="molecule type" value="Genomic_DNA"/>
</dbReference>
<name>A0A6J7A180_9ZZZZ</name>
<sequence>MVTIEGLDRDFTCDKGDLILRAALRAGLGFPYECATGSCGTCKYELLVGHVEDTWPEAPGIRLRDREHGRYLACQSKATGPIVIRVRLDERLRPPIPPRRSVATISGRIYQAPGYSELKLQISDEGAEFLPGQFILIEFPGLTGARAYSMSNQPNTDGVLQLHVKAKQEGIMSNLLVSESPIGTKLIVDGPYGHAFARLEDSRPVVCIAGGSGLGPMLSVAGALALTPLASQRSVDFFYGVRTPAEVCDLSDLRKQAEAFGRWGLHVAVSDKPDNSWNGLVGMIDQIVQVHLPMPWSNSLFYIAGPPPMVDAVVRVLLTCQVSHEQLIFDRFY</sequence>
<dbReference type="AlphaFoldDB" id="A0A6J7A180"/>
<feature type="domain" description="FAD-binding FR-type" evidence="2">
    <location>
        <begin position="98"/>
        <end position="198"/>
    </location>
</feature>
<dbReference type="InterPro" id="IPR017938">
    <property type="entry name" value="Riboflavin_synthase-like_b-brl"/>
</dbReference>
<dbReference type="InterPro" id="IPR001041">
    <property type="entry name" value="2Fe-2S_ferredoxin-type"/>
</dbReference>
<dbReference type="CDD" id="cd00207">
    <property type="entry name" value="fer2"/>
    <property type="match status" value="1"/>
</dbReference>
<dbReference type="InterPro" id="IPR050415">
    <property type="entry name" value="MRET"/>
</dbReference>
<dbReference type="InterPro" id="IPR017927">
    <property type="entry name" value="FAD-bd_FR_type"/>
</dbReference>
<dbReference type="InterPro" id="IPR012675">
    <property type="entry name" value="Beta-grasp_dom_sf"/>
</dbReference>
<dbReference type="SUPFAM" id="SSF63380">
    <property type="entry name" value="Riboflavin synthase domain-like"/>
    <property type="match status" value="1"/>
</dbReference>
<dbReference type="PRINTS" id="PR00410">
    <property type="entry name" value="PHEHYDRXLASE"/>
</dbReference>
<dbReference type="Gene3D" id="3.40.50.80">
    <property type="entry name" value="Nucleotide-binding domain of ferredoxin-NADP reductase (FNR) module"/>
    <property type="match status" value="1"/>
</dbReference>
<dbReference type="Pfam" id="PF00175">
    <property type="entry name" value="NAD_binding_1"/>
    <property type="match status" value="1"/>
</dbReference>
<dbReference type="SUPFAM" id="SSF52343">
    <property type="entry name" value="Ferredoxin reductase-like, C-terminal NADP-linked domain"/>
    <property type="match status" value="1"/>
</dbReference>
<dbReference type="GO" id="GO:0016491">
    <property type="term" value="F:oxidoreductase activity"/>
    <property type="evidence" value="ECO:0007669"/>
    <property type="project" value="InterPro"/>
</dbReference>
<dbReference type="Gene3D" id="3.10.20.30">
    <property type="match status" value="1"/>
</dbReference>
<dbReference type="Pfam" id="PF00111">
    <property type="entry name" value="Fer2"/>
    <property type="match status" value="1"/>
</dbReference>
<dbReference type="InterPro" id="IPR039261">
    <property type="entry name" value="FNR_nucleotide-bd"/>
</dbReference>
<feature type="domain" description="2Fe-2S ferredoxin-type" evidence="1">
    <location>
        <begin position="1"/>
        <end position="92"/>
    </location>
</feature>